<dbReference type="EMBL" id="MCOG01000182">
    <property type="protein sequence ID" value="ORY29051.1"/>
    <property type="molecule type" value="Genomic_DNA"/>
</dbReference>
<evidence type="ECO:0000256" key="3">
    <source>
        <dbReference type="ARBA" id="ARBA00012643"/>
    </source>
</evidence>
<keyword evidence="7" id="KW-0460">Magnesium</keyword>
<dbReference type="GO" id="GO:0008253">
    <property type="term" value="F:5'-nucleotidase activity"/>
    <property type="evidence" value="ECO:0007669"/>
    <property type="project" value="UniProtKB-EC"/>
</dbReference>
<dbReference type="InterPro" id="IPR023214">
    <property type="entry name" value="HAD_sf"/>
</dbReference>
<dbReference type="EC" id="3.1.3.5" evidence="3"/>
<dbReference type="Gene3D" id="3.40.50.1000">
    <property type="entry name" value="HAD superfamily/HAD-like"/>
    <property type="match status" value="1"/>
</dbReference>
<evidence type="ECO:0000256" key="2">
    <source>
        <dbReference type="ARBA" id="ARBA00008389"/>
    </source>
</evidence>
<dbReference type="GO" id="GO:0005737">
    <property type="term" value="C:cytoplasm"/>
    <property type="evidence" value="ECO:0007669"/>
    <property type="project" value="InterPro"/>
</dbReference>
<dbReference type="GO" id="GO:0000287">
    <property type="term" value="F:magnesium ion binding"/>
    <property type="evidence" value="ECO:0007669"/>
    <property type="project" value="InterPro"/>
</dbReference>
<dbReference type="Gene3D" id="1.10.150.340">
    <property type="entry name" value="Pyrimidine 5'-nucleotidase (UMPH-1), N-terminal domain"/>
    <property type="match status" value="1"/>
</dbReference>
<dbReference type="Proteomes" id="UP000193920">
    <property type="component" value="Unassembled WGS sequence"/>
</dbReference>
<name>A0A1Y2B2K1_9FUNG</name>
<evidence type="ECO:0000256" key="8">
    <source>
        <dbReference type="ARBA" id="ARBA00023080"/>
    </source>
</evidence>
<dbReference type="SFLD" id="SFLDG01128">
    <property type="entry name" value="C1.4:_5'-Nucleotidase_Like"/>
    <property type="match status" value="1"/>
</dbReference>
<evidence type="ECO:0000256" key="4">
    <source>
        <dbReference type="ARBA" id="ARBA00022723"/>
    </source>
</evidence>
<dbReference type="GO" id="GO:0009117">
    <property type="term" value="P:nucleotide metabolic process"/>
    <property type="evidence" value="ECO:0007669"/>
    <property type="project" value="UniProtKB-KW"/>
</dbReference>
<comment type="caution">
    <text evidence="9">The sequence shown here is derived from an EMBL/GenBank/DDBJ whole genome shotgun (WGS) entry which is preliminary data.</text>
</comment>
<dbReference type="GO" id="GO:0000166">
    <property type="term" value="F:nucleotide binding"/>
    <property type="evidence" value="ECO:0007669"/>
    <property type="project" value="UniProtKB-KW"/>
</dbReference>
<protein>
    <recommendedName>
        <fullName evidence="3">5'-nucleotidase</fullName>
        <ecNumber evidence="3">3.1.3.5</ecNumber>
    </recommendedName>
</protein>
<keyword evidence="10" id="KW-1185">Reference proteome</keyword>
<reference evidence="9 10" key="1">
    <citation type="submission" date="2016-08" db="EMBL/GenBank/DDBJ databases">
        <title>A Parts List for Fungal Cellulosomes Revealed by Comparative Genomics.</title>
        <authorList>
            <consortium name="DOE Joint Genome Institute"/>
            <person name="Haitjema C.H."/>
            <person name="Gilmore S.P."/>
            <person name="Henske J.K."/>
            <person name="Solomon K.V."/>
            <person name="De Groot R."/>
            <person name="Kuo A."/>
            <person name="Mondo S.J."/>
            <person name="Salamov A.A."/>
            <person name="Labutti K."/>
            <person name="Zhao Z."/>
            <person name="Chiniquy J."/>
            <person name="Barry K."/>
            <person name="Brewer H.M."/>
            <person name="Purvine S.O."/>
            <person name="Wright A.T."/>
            <person name="Boxma B."/>
            <person name="Van Alen T."/>
            <person name="Hackstein J.H."/>
            <person name="Baker S.E."/>
            <person name="Grigoriev I.V."/>
            <person name="O'Malley M.A."/>
        </authorList>
    </citation>
    <scope>NUCLEOTIDE SEQUENCE [LARGE SCALE GENOMIC DNA]</scope>
    <source>
        <strain evidence="9 10">G1</strain>
    </source>
</reference>
<dbReference type="AlphaFoldDB" id="A0A1Y2B2K1"/>
<organism evidence="9 10">
    <name type="scientific">Neocallimastix californiae</name>
    <dbReference type="NCBI Taxonomy" id="1754190"/>
    <lineage>
        <taxon>Eukaryota</taxon>
        <taxon>Fungi</taxon>
        <taxon>Fungi incertae sedis</taxon>
        <taxon>Chytridiomycota</taxon>
        <taxon>Chytridiomycota incertae sedis</taxon>
        <taxon>Neocallimastigomycetes</taxon>
        <taxon>Neocallimastigales</taxon>
        <taxon>Neocallimastigaceae</taxon>
        <taxon>Neocallimastix</taxon>
    </lineage>
</organism>
<dbReference type="PANTHER" id="PTHR13045:SF0">
    <property type="entry name" value="7-METHYLGUANOSINE PHOSPHATE-SPECIFIC 5'-NUCLEOTIDASE"/>
    <property type="match status" value="1"/>
</dbReference>
<dbReference type="PANTHER" id="PTHR13045">
    <property type="entry name" value="5'-NUCLEOTIDASE"/>
    <property type="match status" value="1"/>
</dbReference>
<keyword evidence="6" id="KW-0378">Hydrolase</keyword>
<proteinExistence type="inferred from homology"/>
<accession>A0A1Y2B2K1</accession>
<dbReference type="Pfam" id="PF05822">
    <property type="entry name" value="UMPH-1"/>
    <property type="match status" value="1"/>
</dbReference>
<dbReference type="SFLD" id="SFLDS00003">
    <property type="entry name" value="Haloacid_Dehalogenase"/>
    <property type="match status" value="1"/>
</dbReference>
<sequence length="297" mass="34742">MDDTTIINQLFEKYQNDDSIHIKNEERFKEKLKKLIKDGRKSIQVVTDFDMTITKYWKDGKRSPSSHCIIAENPLFAEDARKRSTELINKYYPYEISTEITYKEKYKYMVEWWSKQHKIIIEQKLTQESLDELIKAMPVTFRDGFIDLFEICKSSGIPMLIPSAGIQNVIEGVFRQNNLIYEKLYIKSNQMIFSPETGTCDAFSEPIIHSLNKYQFNFKGSPYEKYIIDRKNILLFGDSIGDIAMSKSIDHEQVLSFGFLNIDIEKNIEKYKNVFDVVITNDSSFSFANDIVSLLKE</sequence>
<evidence type="ECO:0000313" key="9">
    <source>
        <dbReference type="EMBL" id="ORY29051.1"/>
    </source>
</evidence>
<gene>
    <name evidence="9" type="ORF">LY90DRAFT_460785</name>
</gene>
<dbReference type="FunFam" id="1.10.150.340:FF:000001">
    <property type="entry name" value="Cytosolic 5-nucleotidase 3-like"/>
    <property type="match status" value="1"/>
</dbReference>
<dbReference type="InterPro" id="IPR036412">
    <property type="entry name" value="HAD-like_sf"/>
</dbReference>
<keyword evidence="5" id="KW-0547">Nucleotide-binding</keyword>
<keyword evidence="8" id="KW-0546">Nucleotide metabolism</keyword>
<evidence type="ECO:0000256" key="5">
    <source>
        <dbReference type="ARBA" id="ARBA00022741"/>
    </source>
</evidence>
<evidence type="ECO:0000256" key="7">
    <source>
        <dbReference type="ARBA" id="ARBA00022842"/>
    </source>
</evidence>
<dbReference type="STRING" id="1754190.A0A1Y2B2K1"/>
<comment type="catalytic activity">
    <reaction evidence="1">
        <text>a ribonucleoside 5'-phosphate + H2O = a ribonucleoside + phosphate</text>
        <dbReference type="Rhea" id="RHEA:12484"/>
        <dbReference type="ChEBI" id="CHEBI:15377"/>
        <dbReference type="ChEBI" id="CHEBI:18254"/>
        <dbReference type="ChEBI" id="CHEBI:43474"/>
        <dbReference type="ChEBI" id="CHEBI:58043"/>
        <dbReference type="EC" id="3.1.3.5"/>
    </reaction>
</comment>
<dbReference type="InterPro" id="IPR006434">
    <property type="entry name" value="Pyrimidine_nucleotidase_eu"/>
</dbReference>
<evidence type="ECO:0000256" key="6">
    <source>
        <dbReference type="ARBA" id="ARBA00022801"/>
    </source>
</evidence>
<dbReference type="SUPFAM" id="SSF56784">
    <property type="entry name" value="HAD-like"/>
    <property type="match status" value="1"/>
</dbReference>
<comment type="similarity">
    <text evidence="2">Belongs to the pyrimidine 5'-nucleotidase family.</text>
</comment>
<dbReference type="OrthoDB" id="10014216at2759"/>
<evidence type="ECO:0000313" key="10">
    <source>
        <dbReference type="Proteomes" id="UP000193920"/>
    </source>
</evidence>
<evidence type="ECO:0000256" key="1">
    <source>
        <dbReference type="ARBA" id="ARBA00000815"/>
    </source>
</evidence>
<keyword evidence="4" id="KW-0479">Metal-binding</keyword>